<sequence>MYLFLFYARSDTERLQSLTEKQAQQIAENTLYIKELEDRERVLAQNIEELLVEIKEINAEVARWREACELEVEAGKNEIIERNKVVDILKQELEKTRAALDISNGKLKLKEELAATAMAAQAAAERSLQLSDSRASGLRERIEELTRQLDEAESRVRNSHKIRHVCWPWRALKVNPANGATGRVQNARRMLPEMQALLHYNV</sequence>
<dbReference type="PANTHER" id="PTHR34937:SF2">
    <property type="entry name" value="OS08G0559800 PROTEIN"/>
    <property type="match status" value="1"/>
</dbReference>
<keyword evidence="1" id="KW-0175">Coiled coil</keyword>
<reference evidence="3" key="1">
    <citation type="submission" date="2025-08" db="UniProtKB">
        <authorList>
            <consortium name="RefSeq"/>
        </authorList>
    </citation>
    <scope>IDENTIFICATION</scope>
    <source>
        <tissue evidence="3">Leaves</tissue>
    </source>
</reference>
<organism evidence="2 3">
    <name type="scientific">Juglans regia</name>
    <name type="common">English walnut</name>
    <dbReference type="NCBI Taxonomy" id="51240"/>
    <lineage>
        <taxon>Eukaryota</taxon>
        <taxon>Viridiplantae</taxon>
        <taxon>Streptophyta</taxon>
        <taxon>Embryophyta</taxon>
        <taxon>Tracheophyta</taxon>
        <taxon>Spermatophyta</taxon>
        <taxon>Magnoliopsida</taxon>
        <taxon>eudicotyledons</taxon>
        <taxon>Gunneridae</taxon>
        <taxon>Pentapetalae</taxon>
        <taxon>rosids</taxon>
        <taxon>fabids</taxon>
        <taxon>Fagales</taxon>
        <taxon>Juglandaceae</taxon>
        <taxon>Juglans</taxon>
    </lineage>
</organism>
<dbReference type="InterPro" id="IPR040300">
    <property type="entry name" value="At3g49055-like"/>
</dbReference>
<dbReference type="GeneID" id="118344258"/>
<proteinExistence type="predicted"/>
<dbReference type="OrthoDB" id="1925974at2759"/>
<dbReference type="KEGG" id="jre:118344258"/>
<evidence type="ECO:0000313" key="3">
    <source>
        <dbReference type="RefSeq" id="XP_035540308.1"/>
    </source>
</evidence>
<keyword evidence="2" id="KW-1185">Reference proteome</keyword>
<gene>
    <name evidence="3" type="primary">LOC118344258</name>
</gene>
<feature type="coiled-coil region" evidence="1">
    <location>
        <begin position="128"/>
        <end position="162"/>
    </location>
</feature>
<dbReference type="SUPFAM" id="SSF57997">
    <property type="entry name" value="Tropomyosin"/>
    <property type="match status" value="1"/>
</dbReference>
<dbReference type="Proteomes" id="UP000235220">
    <property type="component" value="Chromosome 13"/>
</dbReference>
<evidence type="ECO:0000313" key="2">
    <source>
        <dbReference type="Proteomes" id="UP000235220"/>
    </source>
</evidence>
<protein>
    <submittedName>
        <fullName evidence="3">Uncharacterized protein At3g49055-like</fullName>
    </submittedName>
</protein>
<evidence type="ECO:0000256" key="1">
    <source>
        <dbReference type="SAM" id="Coils"/>
    </source>
</evidence>
<dbReference type="InParanoid" id="A0A6P9E7P0"/>
<dbReference type="AlphaFoldDB" id="A0A6P9E7P0"/>
<dbReference type="RefSeq" id="XP_035540308.1">
    <property type="nucleotide sequence ID" value="XM_035684415.1"/>
</dbReference>
<dbReference type="PANTHER" id="PTHR34937">
    <property type="entry name" value="OS08G0559800 PROTEIN"/>
    <property type="match status" value="1"/>
</dbReference>
<accession>A0A6P9E7P0</accession>
<name>A0A6P9E7P0_JUGRE</name>
<feature type="coiled-coil region" evidence="1">
    <location>
        <begin position="33"/>
        <end position="67"/>
    </location>
</feature>